<dbReference type="EMBL" id="MN740741">
    <property type="protein sequence ID" value="QHU09674.1"/>
    <property type="molecule type" value="Genomic_DNA"/>
</dbReference>
<evidence type="ECO:0000313" key="2">
    <source>
        <dbReference type="EMBL" id="QHU09674.1"/>
    </source>
</evidence>
<organism evidence="2">
    <name type="scientific">viral metagenome</name>
    <dbReference type="NCBI Taxonomy" id="1070528"/>
    <lineage>
        <taxon>unclassified sequences</taxon>
        <taxon>metagenomes</taxon>
        <taxon>organismal metagenomes</taxon>
    </lineage>
</organism>
<accession>A0A6C0K0U5</accession>
<name>A0A6C0K0U5_9ZZZZ</name>
<feature type="compositionally biased region" description="Basic and acidic residues" evidence="1">
    <location>
        <begin position="113"/>
        <end position="125"/>
    </location>
</feature>
<dbReference type="AlphaFoldDB" id="A0A6C0K0U5"/>
<sequence length="144" mass="16090">MPFLDHKDENGVISKIEWTPLPEVKPIRSNNTNLKLVIPATLGEEVEELVREWYSNRGLTVPPWEIQACRKIDKSVAEEAAVAEATIAATPPKPMYGTPEFWKDWWAKKKAKEASGELPAKEAPKQRKSSVPKSAKLTGQASQK</sequence>
<proteinExistence type="predicted"/>
<feature type="compositionally biased region" description="Polar residues" evidence="1">
    <location>
        <begin position="129"/>
        <end position="144"/>
    </location>
</feature>
<reference evidence="2" key="1">
    <citation type="journal article" date="2020" name="Nature">
        <title>Giant virus diversity and host interactions through global metagenomics.</title>
        <authorList>
            <person name="Schulz F."/>
            <person name="Roux S."/>
            <person name="Paez-Espino D."/>
            <person name="Jungbluth S."/>
            <person name="Walsh D.A."/>
            <person name="Denef V.J."/>
            <person name="McMahon K.D."/>
            <person name="Konstantinidis K.T."/>
            <person name="Eloe-Fadrosh E.A."/>
            <person name="Kyrpides N.C."/>
            <person name="Woyke T."/>
        </authorList>
    </citation>
    <scope>NUCLEOTIDE SEQUENCE</scope>
    <source>
        <strain evidence="2">GVMAG-S-1101164-105</strain>
    </source>
</reference>
<protein>
    <submittedName>
        <fullName evidence="2">Uncharacterized protein</fullName>
    </submittedName>
</protein>
<evidence type="ECO:0000256" key="1">
    <source>
        <dbReference type="SAM" id="MobiDB-lite"/>
    </source>
</evidence>
<feature type="region of interest" description="Disordered" evidence="1">
    <location>
        <begin position="113"/>
        <end position="144"/>
    </location>
</feature>